<keyword evidence="4" id="KW-1185">Reference proteome</keyword>
<organism evidence="3 4">
    <name type="scientific">Lysobacter brunescens</name>
    <dbReference type="NCBI Taxonomy" id="262323"/>
    <lineage>
        <taxon>Bacteria</taxon>
        <taxon>Pseudomonadati</taxon>
        <taxon>Pseudomonadota</taxon>
        <taxon>Gammaproteobacteria</taxon>
        <taxon>Lysobacterales</taxon>
        <taxon>Lysobacteraceae</taxon>
        <taxon>Lysobacter</taxon>
    </lineage>
</organism>
<evidence type="ECO:0000313" key="4">
    <source>
        <dbReference type="Proteomes" id="UP001597110"/>
    </source>
</evidence>
<sequence>MNLISSVWSGSGDALATIAGLGLTFLVHATVLLLAVWAIERLGWLKEPTWAEWAWRVALFGAFVSVTVEAVPRATPEITAAQRQETIAAVRASQTLPSAASIERPVVPAPANVEVPQALPALRATTEAAPMPVAAAPFAVRVPDALIVALLLLWALGAAIFSLRVLRQSRGVLRLRERLVHEGETPGAEMHDALRTLAREMTVREPVMCILPGLASPLVLPGAILLPPWVEGLDARQRRAMLAHELAHLRRRDPLWRPLQRLACVPLFFHPLAWLAMRRLESLAETLCDRAAAERSGGGRPLAECLAECLARAAASTHAPRSAGWALAMAEHDAGIVSRVKDLLETPHMKMSSIPARWRWTAAGLALLALIALPGVLVIARPGPLPAFGNHDLSVTIRRDGDTYTVRSDLPEAGERFRLRMDGDVDFTAREDDIARMAPDASFTLLQRRGDITRELTVAPAANGLKRDYRVNGAAHAFDADAKAWLATAIPEIHRLTGIDAEARIQRLLANGGVPRVLGEIALIRTDYGRATYLAKLSGAVALGDADMAAVIAVATKIDSDHEKRRAMLALLDQARIAPANQAALLAAANGIASDFERAEWLSAAAEKLPVDGDNAAAWRTALIGSGSDFERRRALQALIEHGQPRTAAVALALGSMHGMASDFEARAVLVSAVKSTAMRSDADYFAAVDAMASDFERREALIALIGAGAPDAARSGAVIDSVAKMASDFERGEVLEALARVMPNDPALIERYRAATRAMASQHERGEAEQALDRFYRS</sequence>
<evidence type="ECO:0000256" key="1">
    <source>
        <dbReference type="SAM" id="Phobius"/>
    </source>
</evidence>
<dbReference type="InterPro" id="IPR008756">
    <property type="entry name" value="Peptidase_M56"/>
</dbReference>
<accession>A0ABW2Y8M4</accession>
<protein>
    <submittedName>
        <fullName evidence="3">M56 family metallopeptidase</fullName>
    </submittedName>
</protein>
<dbReference type="RefSeq" id="WP_386822147.1">
    <property type="nucleotide sequence ID" value="NZ_JBHTIF010000001.1"/>
</dbReference>
<name>A0ABW2Y8M4_9GAMM</name>
<feature type="transmembrane region" description="Helical" evidence="1">
    <location>
        <begin position="50"/>
        <end position="68"/>
    </location>
</feature>
<proteinExistence type="predicted"/>
<feature type="transmembrane region" description="Helical" evidence="1">
    <location>
        <begin position="145"/>
        <end position="166"/>
    </location>
</feature>
<keyword evidence="1" id="KW-1133">Transmembrane helix</keyword>
<evidence type="ECO:0000313" key="3">
    <source>
        <dbReference type="EMBL" id="MFD0724490.1"/>
    </source>
</evidence>
<feature type="transmembrane region" description="Helical" evidence="1">
    <location>
        <begin position="358"/>
        <end position="380"/>
    </location>
</feature>
<keyword evidence="1" id="KW-0812">Transmembrane</keyword>
<dbReference type="PANTHER" id="PTHR34978:SF3">
    <property type="entry name" value="SLR0241 PROTEIN"/>
    <property type="match status" value="1"/>
</dbReference>
<dbReference type="PANTHER" id="PTHR34978">
    <property type="entry name" value="POSSIBLE SENSOR-TRANSDUCER PROTEIN BLAR"/>
    <property type="match status" value="1"/>
</dbReference>
<keyword evidence="1" id="KW-0472">Membrane</keyword>
<feature type="domain" description="Peptidase M56" evidence="2">
    <location>
        <begin position="27"/>
        <end position="296"/>
    </location>
</feature>
<comment type="caution">
    <text evidence="3">The sequence shown here is derived from an EMBL/GenBank/DDBJ whole genome shotgun (WGS) entry which is preliminary data.</text>
</comment>
<dbReference type="EMBL" id="JBHTIF010000001">
    <property type="protein sequence ID" value="MFD0724490.1"/>
    <property type="molecule type" value="Genomic_DNA"/>
</dbReference>
<reference evidence="4" key="1">
    <citation type="journal article" date="2019" name="Int. J. Syst. Evol. Microbiol.">
        <title>The Global Catalogue of Microorganisms (GCM) 10K type strain sequencing project: providing services to taxonomists for standard genome sequencing and annotation.</title>
        <authorList>
            <consortium name="The Broad Institute Genomics Platform"/>
            <consortium name="The Broad Institute Genome Sequencing Center for Infectious Disease"/>
            <person name="Wu L."/>
            <person name="Ma J."/>
        </authorList>
    </citation>
    <scope>NUCLEOTIDE SEQUENCE [LARGE SCALE GENOMIC DNA]</scope>
    <source>
        <strain evidence="4">CCUG 55585</strain>
    </source>
</reference>
<feature type="transmembrane region" description="Helical" evidence="1">
    <location>
        <begin position="15"/>
        <end position="38"/>
    </location>
</feature>
<dbReference type="Proteomes" id="UP001597110">
    <property type="component" value="Unassembled WGS sequence"/>
</dbReference>
<dbReference type="CDD" id="cd07341">
    <property type="entry name" value="M56_BlaR1_MecR1_like"/>
    <property type="match status" value="1"/>
</dbReference>
<dbReference type="Pfam" id="PF05569">
    <property type="entry name" value="Peptidase_M56"/>
    <property type="match status" value="1"/>
</dbReference>
<gene>
    <name evidence="3" type="ORF">ACFQ0E_02640</name>
</gene>
<evidence type="ECO:0000259" key="2">
    <source>
        <dbReference type="Pfam" id="PF05569"/>
    </source>
</evidence>
<dbReference type="InterPro" id="IPR052173">
    <property type="entry name" value="Beta-lactam_resp_regulator"/>
</dbReference>